<protein>
    <submittedName>
        <fullName evidence="1">Uncharacterized protein</fullName>
    </submittedName>
</protein>
<reference evidence="1 2" key="1">
    <citation type="submission" date="2023-04" db="EMBL/GenBank/DDBJ databases">
        <title>Forest soil microbial communities from Buena Vista Peninsula, Colon Province, Panama.</title>
        <authorList>
            <person name="Bouskill N."/>
        </authorList>
    </citation>
    <scope>NUCLEOTIDE SEQUENCE [LARGE SCALE GENOMIC DNA]</scope>
    <source>
        <strain evidence="1 2">CFH S0262</strain>
    </source>
</reference>
<dbReference type="Proteomes" id="UP001160334">
    <property type="component" value="Unassembled WGS sequence"/>
</dbReference>
<proteinExistence type="predicted"/>
<organism evidence="1 2">
    <name type="scientific">Prescottella agglutinans</name>
    <dbReference type="NCBI Taxonomy" id="1644129"/>
    <lineage>
        <taxon>Bacteria</taxon>
        <taxon>Bacillati</taxon>
        <taxon>Actinomycetota</taxon>
        <taxon>Actinomycetes</taxon>
        <taxon>Mycobacteriales</taxon>
        <taxon>Nocardiaceae</taxon>
        <taxon>Prescottella</taxon>
    </lineage>
</organism>
<dbReference type="RefSeq" id="WP_280763346.1">
    <property type="nucleotide sequence ID" value="NZ_JARXVC010000018.1"/>
</dbReference>
<evidence type="ECO:0000313" key="1">
    <source>
        <dbReference type="EMBL" id="MDH6284101.1"/>
    </source>
</evidence>
<evidence type="ECO:0000313" key="2">
    <source>
        <dbReference type="Proteomes" id="UP001160334"/>
    </source>
</evidence>
<dbReference type="EMBL" id="JARXVC010000018">
    <property type="protein sequence ID" value="MDH6284101.1"/>
    <property type="molecule type" value="Genomic_DNA"/>
</dbReference>
<sequence>MSDQFTVVTPRPGLVFRRFDIAQMPPPKRLGMNGQHSYPSLLESRLQGGTCEWASGHDGQYG</sequence>
<gene>
    <name evidence="1" type="ORF">M2280_005353</name>
</gene>
<name>A0ABT6MIE4_9NOCA</name>
<accession>A0ABT6MIE4</accession>
<comment type="caution">
    <text evidence="1">The sequence shown here is derived from an EMBL/GenBank/DDBJ whole genome shotgun (WGS) entry which is preliminary data.</text>
</comment>
<keyword evidence="2" id="KW-1185">Reference proteome</keyword>